<accession>A0A1Q9F2F4</accession>
<organism evidence="2 3">
    <name type="scientific">Symbiodinium microadriaticum</name>
    <name type="common">Dinoflagellate</name>
    <name type="synonym">Zooxanthella microadriatica</name>
    <dbReference type="NCBI Taxonomy" id="2951"/>
    <lineage>
        <taxon>Eukaryota</taxon>
        <taxon>Sar</taxon>
        <taxon>Alveolata</taxon>
        <taxon>Dinophyceae</taxon>
        <taxon>Suessiales</taxon>
        <taxon>Symbiodiniaceae</taxon>
        <taxon>Symbiodinium</taxon>
    </lineage>
</organism>
<keyword evidence="1" id="KW-1133">Transmembrane helix</keyword>
<reference evidence="2 3" key="1">
    <citation type="submission" date="2016-02" db="EMBL/GenBank/DDBJ databases">
        <title>Genome analysis of coral dinoflagellate symbionts highlights evolutionary adaptations to a symbiotic lifestyle.</title>
        <authorList>
            <person name="Aranda M."/>
            <person name="Li Y."/>
            <person name="Liew Y.J."/>
            <person name="Baumgarten S."/>
            <person name="Simakov O."/>
            <person name="Wilson M."/>
            <person name="Piel J."/>
            <person name="Ashoor H."/>
            <person name="Bougouffa S."/>
            <person name="Bajic V.B."/>
            <person name="Ryu T."/>
            <person name="Ravasi T."/>
            <person name="Bayer T."/>
            <person name="Micklem G."/>
            <person name="Kim H."/>
            <person name="Bhak J."/>
            <person name="Lajeunesse T.C."/>
            <person name="Voolstra C.R."/>
        </authorList>
    </citation>
    <scope>NUCLEOTIDE SEQUENCE [LARGE SCALE GENOMIC DNA]</scope>
    <source>
        <strain evidence="2 3">CCMP2467</strain>
    </source>
</reference>
<sequence>MPIMCDSGVSPGVVIMTLLTGALPDIVVAILMRRVAFAHQGQLHGDLDLADIKKAVRNAVDLINLLNPMLDLVKLCIALRMAESRKRATYPELQEIYVLWGIRPVAAMRAPYKIPTVRRHSMIC</sequence>
<feature type="transmembrane region" description="Helical" evidence="1">
    <location>
        <begin position="12"/>
        <end position="32"/>
    </location>
</feature>
<evidence type="ECO:0000256" key="1">
    <source>
        <dbReference type="SAM" id="Phobius"/>
    </source>
</evidence>
<name>A0A1Q9F2F4_SYMMI</name>
<gene>
    <name evidence="2" type="ORF">AK812_SmicGene2019</name>
</gene>
<protein>
    <submittedName>
        <fullName evidence="2">Uncharacterized protein</fullName>
    </submittedName>
</protein>
<keyword evidence="1" id="KW-0812">Transmembrane</keyword>
<proteinExistence type="predicted"/>
<evidence type="ECO:0000313" key="3">
    <source>
        <dbReference type="Proteomes" id="UP000186817"/>
    </source>
</evidence>
<comment type="caution">
    <text evidence="2">The sequence shown here is derived from an EMBL/GenBank/DDBJ whole genome shotgun (WGS) entry which is preliminary data.</text>
</comment>
<evidence type="ECO:0000313" key="2">
    <source>
        <dbReference type="EMBL" id="OLQ13839.1"/>
    </source>
</evidence>
<dbReference type="Proteomes" id="UP000186817">
    <property type="component" value="Unassembled WGS sequence"/>
</dbReference>
<keyword evidence="3" id="KW-1185">Reference proteome</keyword>
<dbReference type="AlphaFoldDB" id="A0A1Q9F2F4"/>
<dbReference type="EMBL" id="LSRX01000022">
    <property type="protein sequence ID" value="OLQ13839.1"/>
    <property type="molecule type" value="Genomic_DNA"/>
</dbReference>
<keyword evidence="1" id="KW-0472">Membrane</keyword>